<gene>
    <name evidence="1" type="ORF">SAMN05660235_00962</name>
</gene>
<dbReference type="EMBL" id="FNBU01000005">
    <property type="protein sequence ID" value="SDF25380.1"/>
    <property type="molecule type" value="Genomic_DNA"/>
</dbReference>
<dbReference type="Gene3D" id="3.30.1660.10">
    <property type="entry name" value="Flavin-binding protein dodecin"/>
    <property type="match status" value="1"/>
</dbReference>
<dbReference type="PANTHER" id="PTHR39324">
    <property type="entry name" value="CALCIUM DODECIN"/>
    <property type="match status" value="1"/>
</dbReference>
<dbReference type="AlphaFoldDB" id="A0A1G7JKC7"/>
<reference evidence="2" key="1">
    <citation type="submission" date="2016-10" db="EMBL/GenBank/DDBJ databases">
        <authorList>
            <person name="Varghese N."/>
            <person name="Submissions S."/>
        </authorList>
    </citation>
    <scope>NUCLEOTIDE SEQUENCE [LARGE SCALE GENOMIC DNA]</scope>
    <source>
        <strain evidence="2">DSM 23256</strain>
    </source>
</reference>
<dbReference type="OrthoDB" id="1707990at2"/>
<dbReference type="STRING" id="1123285.SAMN05660235_00962"/>
<protein>
    <recommendedName>
        <fullName evidence="3">Dodecin</fullName>
    </recommendedName>
</protein>
<dbReference type="InterPro" id="IPR036694">
    <property type="entry name" value="Dodecin-like_sf"/>
</dbReference>
<dbReference type="Pfam" id="PF07311">
    <property type="entry name" value="Dodecin"/>
    <property type="match status" value="1"/>
</dbReference>
<dbReference type="SUPFAM" id="SSF89807">
    <property type="entry name" value="Dodecin-like"/>
    <property type="match status" value="1"/>
</dbReference>
<dbReference type="InterPro" id="IPR009923">
    <property type="entry name" value="Dodecin"/>
</dbReference>
<dbReference type="InterPro" id="IPR025543">
    <property type="entry name" value="Dodecin-like"/>
</dbReference>
<name>A0A1G7JKC7_9FIRM</name>
<proteinExistence type="predicted"/>
<sequence length="67" mass="7393">MGVVKVIELVGTSRHNWTDAVDNAVMEASKTIDDILGVEVTNFTANIDNGRISEYKADVKIAFHVHH</sequence>
<dbReference type="Proteomes" id="UP000243333">
    <property type="component" value="Unassembled WGS sequence"/>
</dbReference>
<accession>A0A1G7JKC7</accession>
<dbReference type="PANTHER" id="PTHR39324:SF1">
    <property type="entry name" value="CALCIUM DODECIN"/>
    <property type="match status" value="1"/>
</dbReference>
<organism evidence="1 2">
    <name type="scientific">Sporolituus thermophilus DSM 23256</name>
    <dbReference type="NCBI Taxonomy" id="1123285"/>
    <lineage>
        <taxon>Bacteria</taxon>
        <taxon>Bacillati</taxon>
        <taxon>Bacillota</taxon>
        <taxon>Negativicutes</taxon>
        <taxon>Selenomonadales</taxon>
        <taxon>Sporomusaceae</taxon>
        <taxon>Sporolituus</taxon>
    </lineage>
</organism>
<evidence type="ECO:0008006" key="3">
    <source>
        <dbReference type="Google" id="ProtNLM"/>
    </source>
</evidence>
<evidence type="ECO:0000313" key="1">
    <source>
        <dbReference type="EMBL" id="SDF25380.1"/>
    </source>
</evidence>
<keyword evidence="2" id="KW-1185">Reference proteome</keyword>
<evidence type="ECO:0000313" key="2">
    <source>
        <dbReference type="Proteomes" id="UP000243333"/>
    </source>
</evidence>
<dbReference type="RefSeq" id="WP_007290400.1">
    <property type="nucleotide sequence ID" value="NZ_FNBU01000005.1"/>
</dbReference>